<dbReference type="EMBL" id="PJQY01000380">
    <property type="protein sequence ID" value="PQQ11841.1"/>
    <property type="molecule type" value="Genomic_DNA"/>
</dbReference>
<sequence length="103" mass="11850">MSTRKPSYTNQNPASTFQLTSSNIACVVWYKSIQKCLRTNHPKWTDKCSKSWHRDTQDEVQTSCNRNLFLETEQPAVSSGLSPTSQMVTFRFHQYQVVGKLCT</sequence>
<accession>A0A314Z4Q6</accession>
<organism evidence="1 2">
    <name type="scientific">Prunus yedoensis var. nudiflora</name>
    <dbReference type="NCBI Taxonomy" id="2094558"/>
    <lineage>
        <taxon>Eukaryota</taxon>
        <taxon>Viridiplantae</taxon>
        <taxon>Streptophyta</taxon>
        <taxon>Embryophyta</taxon>
        <taxon>Tracheophyta</taxon>
        <taxon>Spermatophyta</taxon>
        <taxon>Magnoliopsida</taxon>
        <taxon>eudicotyledons</taxon>
        <taxon>Gunneridae</taxon>
        <taxon>Pentapetalae</taxon>
        <taxon>rosids</taxon>
        <taxon>fabids</taxon>
        <taxon>Rosales</taxon>
        <taxon>Rosaceae</taxon>
        <taxon>Amygdaloideae</taxon>
        <taxon>Amygdaleae</taxon>
        <taxon>Prunus</taxon>
    </lineage>
</organism>
<evidence type="ECO:0000313" key="2">
    <source>
        <dbReference type="Proteomes" id="UP000250321"/>
    </source>
</evidence>
<dbReference type="Proteomes" id="UP000250321">
    <property type="component" value="Unassembled WGS sequence"/>
</dbReference>
<gene>
    <name evidence="1" type="ORF">Pyn_08260</name>
</gene>
<reference evidence="1 2" key="1">
    <citation type="submission" date="2018-02" db="EMBL/GenBank/DDBJ databases">
        <title>Draft genome of wild Prunus yedoensis var. nudiflora.</title>
        <authorList>
            <person name="Baek S."/>
            <person name="Kim J.-H."/>
            <person name="Choi K."/>
            <person name="Kim G.-B."/>
            <person name="Cho A."/>
            <person name="Jang H."/>
            <person name="Shin C.-H."/>
            <person name="Yu H.-J."/>
            <person name="Mun J.-H."/>
        </authorList>
    </citation>
    <scope>NUCLEOTIDE SEQUENCE [LARGE SCALE GENOMIC DNA]</scope>
    <source>
        <strain evidence="2">cv. Jeju island</strain>
        <tissue evidence="1">Leaf</tissue>
    </source>
</reference>
<protein>
    <submittedName>
        <fullName evidence="1">Aspartyl protease family protein</fullName>
    </submittedName>
</protein>
<keyword evidence="1" id="KW-0378">Hydrolase</keyword>
<name>A0A314Z4Q6_PRUYE</name>
<comment type="caution">
    <text evidence="1">The sequence shown here is derived from an EMBL/GenBank/DDBJ whole genome shotgun (WGS) entry which is preliminary data.</text>
</comment>
<dbReference type="GO" id="GO:0006508">
    <property type="term" value="P:proteolysis"/>
    <property type="evidence" value="ECO:0007669"/>
    <property type="project" value="UniProtKB-KW"/>
</dbReference>
<keyword evidence="2" id="KW-1185">Reference proteome</keyword>
<proteinExistence type="predicted"/>
<evidence type="ECO:0000313" key="1">
    <source>
        <dbReference type="EMBL" id="PQQ11841.1"/>
    </source>
</evidence>
<keyword evidence="1" id="KW-0645">Protease</keyword>
<dbReference type="AlphaFoldDB" id="A0A314Z4Q6"/>
<dbReference type="GO" id="GO:0008233">
    <property type="term" value="F:peptidase activity"/>
    <property type="evidence" value="ECO:0007669"/>
    <property type="project" value="UniProtKB-KW"/>
</dbReference>